<protein>
    <submittedName>
        <fullName evidence="2">Uncharacterized protein</fullName>
    </submittedName>
</protein>
<dbReference type="VEuPathDB" id="FungiDB:ASPWEDRAFT_318545"/>
<dbReference type="RefSeq" id="XP_040691968.1">
    <property type="nucleotide sequence ID" value="XM_040833586.1"/>
</dbReference>
<dbReference type="OrthoDB" id="2820380at2759"/>
<keyword evidence="1" id="KW-0732">Signal</keyword>
<proteinExistence type="predicted"/>
<evidence type="ECO:0000256" key="1">
    <source>
        <dbReference type="SAM" id="SignalP"/>
    </source>
</evidence>
<evidence type="ECO:0000313" key="3">
    <source>
        <dbReference type="Proteomes" id="UP000184383"/>
    </source>
</evidence>
<name>A0A1L9RTN4_ASPWE</name>
<dbReference type="Proteomes" id="UP000184383">
    <property type="component" value="Unassembled WGS sequence"/>
</dbReference>
<accession>A0A1L9RTN4</accession>
<organism evidence="2 3">
    <name type="scientific">Aspergillus wentii DTO 134E9</name>
    <dbReference type="NCBI Taxonomy" id="1073089"/>
    <lineage>
        <taxon>Eukaryota</taxon>
        <taxon>Fungi</taxon>
        <taxon>Dikarya</taxon>
        <taxon>Ascomycota</taxon>
        <taxon>Pezizomycotina</taxon>
        <taxon>Eurotiomycetes</taxon>
        <taxon>Eurotiomycetidae</taxon>
        <taxon>Eurotiales</taxon>
        <taxon>Aspergillaceae</taxon>
        <taxon>Aspergillus</taxon>
        <taxon>Aspergillus subgen. Cremei</taxon>
    </lineage>
</organism>
<dbReference type="EMBL" id="KV878210">
    <property type="protein sequence ID" value="OJJ38292.1"/>
    <property type="molecule type" value="Genomic_DNA"/>
</dbReference>
<feature type="chain" id="PRO_5012589447" evidence="1">
    <location>
        <begin position="22"/>
        <end position="354"/>
    </location>
</feature>
<gene>
    <name evidence="2" type="ORF">ASPWEDRAFT_318545</name>
</gene>
<dbReference type="GeneID" id="63749434"/>
<sequence>MVHLSTLIALAGLPLTPFVSAAANKFTPDDYDWDSLSANDTVASGLWMYSHEAPETTDLSTLSPTHPASVDEAGMQQVAVLAALGWAWRAASVASFGIALKDTIDSCKQTANKDAGVGPCLKGVFGTVMAFGGAASANKNLLHKAGRLVLPNRFLPDGTVDLEMNVLNYNRHARRDAVAQGQHDEFVRYQLRSLSTSEPEFLGYAEEDHRLAKREFATHPLVPMFRFDHAKHGSMEMTTRDTMNGTFVTAAYTGHPTHLLGRRQIDDLRMKMKRQEVYDKETFDQGVLEARFDTEASKSDPASVSADAGKLFDTFEPEVECFMHGEVKDKSILDVQMYDKTNKATFGFGMALPL</sequence>
<evidence type="ECO:0000313" key="2">
    <source>
        <dbReference type="EMBL" id="OJJ38292.1"/>
    </source>
</evidence>
<keyword evidence="3" id="KW-1185">Reference proteome</keyword>
<reference evidence="3" key="1">
    <citation type="journal article" date="2017" name="Genome Biol.">
        <title>Comparative genomics reveals high biological diversity and specific adaptations in the industrially and medically important fungal genus Aspergillus.</title>
        <authorList>
            <person name="de Vries R.P."/>
            <person name="Riley R."/>
            <person name="Wiebenga A."/>
            <person name="Aguilar-Osorio G."/>
            <person name="Amillis S."/>
            <person name="Uchima C.A."/>
            <person name="Anderluh G."/>
            <person name="Asadollahi M."/>
            <person name="Askin M."/>
            <person name="Barry K."/>
            <person name="Battaglia E."/>
            <person name="Bayram O."/>
            <person name="Benocci T."/>
            <person name="Braus-Stromeyer S.A."/>
            <person name="Caldana C."/>
            <person name="Canovas D."/>
            <person name="Cerqueira G.C."/>
            <person name="Chen F."/>
            <person name="Chen W."/>
            <person name="Choi C."/>
            <person name="Clum A."/>
            <person name="Dos Santos R.A."/>
            <person name="Damasio A.R."/>
            <person name="Diallinas G."/>
            <person name="Emri T."/>
            <person name="Fekete E."/>
            <person name="Flipphi M."/>
            <person name="Freyberg S."/>
            <person name="Gallo A."/>
            <person name="Gournas C."/>
            <person name="Habgood R."/>
            <person name="Hainaut M."/>
            <person name="Harispe M.L."/>
            <person name="Henrissat B."/>
            <person name="Hilden K.S."/>
            <person name="Hope R."/>
            <person name="Hossain A."/>
            <person name="Karabika E."/>
            <person name="Karaffa L."/>
            <person name="Karanyi Z."/>
            <person name="Krasevec N."/>
            <person name="Kuo A."/>
            <person name="Kusch H."/>
            <person name="LaButti K."/>
            <person name="Lagendijk E.L."/>
            <person name="Lapidus A."/>
            <person name="Levasseur A."/>
            <person name="Lindquist E."/>
            <person name="Lipzen A."/>
            <person name="Logrieco A.F."/>
            <person name="MacCabe A."/>
            <person name="Maekelae M.R."/>
            <person name="Malavazi I."/>
            <person name="Melin P."/>
            <person name="Meyer V."/>
            <person name="Mielnichuk N."/>
            <person name="Miskei M."/>
            <person name="Molnar A.P."/>
            <person name="Mule G."/>
            <person name="Ngan C.Y."/>
            <person name="Orejas M."/>
            <person name="Orosz E."/>
            <person name="Ouedraogo J.P."/>
            <person name="Overkamp K.M."/>
            <person name="Park H.-S."/>
            <person name="Perrone G."/>
            <person name="Piumi F."/>
            <person name="Punt P.J."/>
            <person name="Ram A.F."/>
            <person name="Ramon A."/>
            <person name="Rauscher S."/>
            <person name="Record E."/>
            <person name="Riano-Pachon D.M."/>
            <person name="Robert V."/>
            <person name="Roehrig J."/>
            <person name="Ruller R."/>
            <person name="Salamov A."/>
            <person name="Salih N.S."/>
            <person name="Samson R.A."/>
            <person name="Sandor E."/>
            <person name="Sanguinetti M."/>
            <person name="Schuetze T."/>
            <person name="Sepcic K."/>
            <person name="Shelest E."/>
            <person name="Sherlock G."/>
            <person name="Sophianopoulou V."/>
            <person name="Squina F.M."/>
            <person name="Sun H."/>
            <person name="Susca A."/>
            <person name="Todd R.B."/>
            <person name="Tsang A."/>
            <person name="Unkles S.E."/>
            <person name="van de Wiele N."/>
            <person name="van Rossen-Uffink D."/>
            <person name="Oliveira J.V."/>
            <person name="Vesth T.C."/>
            <person name="Visser J."/>
            <person name="Yu J.-H."/>
            <person name="Zhou M."/>
            <person name="Andersen M.R."/>
            <person name="Archer D.B."/>
            <person name="Baker S.E."/>
            <person name="Benoit I."/>
            <person name="Brakhage A.A."/>
            <person name="Braus G.H."/>
            <person name="Fischer R."/>
            <person name="Frisvad J.C."/>
            <person name="Goldman G.H."/>
            <person name="Houbraken J."/>
            <person name="Oakley B."/>
            <person name="Pocsi I."/>
            <person name="Scazzocchio C."/>
            <person name="Seiboth B."/>
            <person name="vanKuyk P.A."/>
            <person name="Wortman J."/>
            <person name="Dyer P.S."/>
            <person name="Grigoriev I.V."/>
        </authorList>
    </citation>
    <scope>NUCLEOTIDE SEQUENCE [LARGE SCALE GENOMIC DNA]</scope>
    <source>
        <strain evidence="3">DTO 134E9</strain>
    </source>
</reference>
<feature type="signal peptide" evidence="1">
    <location>
        <begin position="1"/>
        <end position="21"/>
    </location>
</feature>
<dbReference type="AlphaFoldDB" id="A0A1L9RTN4"/>